<evidence type="ECO:0000256" key="1">
    <source>
        <dbReference type="SAM" id="MobiDB-lite"/>
    </source>
</evidence>
<sequence length="75" mass="7825">VTIGVAACFTNLTCSFSHLDAATPNFKSLRAGGVLLAELSERARSAGGPRQVQLQPRVARAGGRPGRGRKGGFCR</sequence>
<protein>
    <submittedName>
        <fullName evidence="2">Uncharacterized protein</fullName>
    </submittedName>
</protein>
<gene>
    <name evidence="2" type="ORF">Tci_925332</name>
</gene>
<feature type="compositionally biased region" description="Basic residues" evidence="1">
    <location>
        <begin position="66"/>
        <end position="75"/>
    </location>
</feature>
<comment type="caution">
    <text evidence="2">The sequence shown here is derived from an EMBL/GenBank/DDBJ whole genome shotgun (WGS) entry which is preliminary data.</text>
</comment>
<feature type="non-terminal residue" evidence="2">
    <location>
        <position position="1"/>
    </location>
</feature>
<reference evidence="2" key="1">
    <citation type="journal article" date="2019" name="Sci. Rep.">
        <title>Draft genome of Tanacetum cinerariifolium, the natural source of mosquito coil.</title>
        <authorList>
            <person name="Yamashiro T."/>
            <person name="Shiraishi A."/>
            <person name="Satake H."/>
            <person name="Nakayama K."/>
        </authorList>
    </citation>
    <scope>NUCLEOTIDE SEQUENCE</scope>
</reference>
<accession>A0A699X2U3</accession>
<dbReference type="AlphaFoldDB" id="A0A699X2U3"/>
<dbReference type="EMBL" id="BKCJ011793335">
    <property type="protein sequence ID" value="GFD53363.1"/>
    <property type="molecule type" value="Genomic_DNA"/>
</dbReference>
<proteinExistence type="predicted"/>
<feature type="region of interest" description="Disordered" evidence="1">
    <location>
        <begin position="46"/>
        <end position="75"/>
    </location>
</feature>
<name>A0A699X2U3_TANCI</name>
<organism evidence="2">
    <name type="scientific">Tanacetum cinerariifolium</name>
    <name type="common">Dalmatian daisy</name>
    <name type="synonym">Chrysanthemum cinerariifolium</name>
    <dbReference type="NCBI Taxonomy" id="118510"/>
    <lineage>
        <taxon>Eukaryota</taxon>
        <taxon>Viridiplantae</taxon>
        <taxon>Streptophyta</taxon>
        <taxon>Embryophyta</taxon>
        <taxon>Tracheophyta</taxon>
        <taxon>Spermatophyta</taxon>
        <taxon>Magnoliopsida</taxon>
        <taxon>eudicotyledons</taxon>
        <taxon>Gunneridae</taxon>
        <taxon>Pentapetalae</taxon>
        <taxon>asterids</taxon>
        <taxon>campanulids</taxon>
        <taxon>Asterales</taxon>
        <taxon>Asteraceae</taxon>
        <taxon>Asteroideae</taxon>
        <taxon>Anthemideae</taxon>
        <taxon>Anthemidinae</taxon>
        <taxon>Tanacetum</taxon>
    </lineage>
</organism>
<evidence type="ECO:0000313" key="2">
    <source>
        <dbReference type="EMBL" id="GFD53363.1"/>
    </source>
</evidence>